<dbReference type="SUPFAM" id="SSF52016">
    <property type="entry name" value="LeuD/IlvD-like"/>
    <property type="match status" value="1"/>
</dbReference>
<comment type="similarity">
    <text evidence="2">Belongs to the aconitase/IPM isomerase family.</text>
</comment>
<evidence type="ECO:0000259" key="8">
    <source>
        <dbReference type="Pfam" id="PF00694"/>
    </source>
</evidence>
<evidence type="ECO:0000259" key="7">
    <source>
        <dbReference type="Pfam" id="PF00330"/>
    </source>
</evidence>
<evidence type="ECO:0000256" key="2">
    <source>
        <dbReference type="ARBA" id="ARBA00007185"/>
    </source>
</evidence>
<dbReference type="InterPro" id="IPR036008">
    <property type="entry name" value="Aconitase_4Fe-4S_dom"/>
</dbReference>
<organism evidence="9 10">
    <name type="scientific">Tepidanaerobacter acetatoxydans (strain DSM 21804 / JCM 16047 / Re1)</name>
    <dbReference type="NCBI Taxonomy" id="1209989"/>
    <lineage>
        <taxon>Bacteria</taxon>
        <taxon>Bacillati</taxon>
        <taxon>Bacillota</taxon>
        <taxon>Clostridia</taxon>
        <taxon>Thermosediminibacterales</taxon>
        <taxon>Tepidanaerobacteraceae</taxon>
        <taxon>Tepidanaerobacter</taxon>
    </lineage>
</organism>
<dbReference type="NCBIfam" id="NF001614">
    <property type="entry name" value="PRK00402.1"/>
    <property type="match status" value="1"/>
</dbReference>
<dbReference type="eggNOG" id="COG1048">
    <property type="taxonomic scope" value="Bacteria"/>
</dbReference>
<keyword evidence="10" id="KW-1185">Reference proteome</keyword>
<evidence type="ECO:0000313" key="9">
    <source>
        <dbReference type="EMBL" id="CCP27294.1"/>
    </source>
</evidence>
<keyword evidence="4" id="KW-0479">Metal-binding</keyword>
<dbReference type="PRINTS" id="PR00415">
    <property type="entry name" value="ACONITASE"/>
</dbReference>
<dbReference type="NCBIfam" id="NF005558">
    <property type="entry name" value="PRK07229.1"/>
    <property type="match status" value="1"/>
</dbReference>
<feature type="domain" description="Aconitase A/isopropylmalate dehydratase small subunit swivel" evidence="8">
    <location>
        <begin position="512"/>
        <end position="577"/>
    </location>
</feature>
<dbReference type="GO" id="GO:0051539">
    <property type="term" value="F:4 iron, 4 sulfur cluster binding"/>
    <property type="evidence" value="ECO:0007669"/>
    <property type="project" value="TreeGrafter"/>
</dbReference>
<dbReference type="InterPro" id="IPR018136">
    <property type="entry name" value="Aconitase_4Fe-4S_BS"/>
</dbReference>
<dbReference type="HOGENOM" id="CLU_006714_2_3_9"/>
<evidence type="ECO:0000256" key="6">
    <source>
        <dbReference type="ARBA" id="ARBA00023014"/>
    </source>
</evidence>
<dbReference type="Gene3D" id="3.30.499.10">
    <property type="entry name" value="Aconitase, domain 3"/>
    <property type="match status" value="2"/>
</dbReference>
<comment type="cofactor">
    <cofactor evidence="1">
        <name>[4Fe-4S] cluster</name>
        <dbReference type="ChEBI" id="CHEBI:49883"/>
    </cofactor>
</comment>
<dbReference type="InterPro" id="IPR006250">
    <property type="entry name" value="Aconitase_put"/>
</dbReference>
<evidence type="ECO:0000256" key="4">
    <source>
        <dbReference type="ARBA" id="ARBA00022723"/>
    </source>
</evidence>
<dbReference type="SUPFAM" id="SSF53732">
    <property type="entry name" value="Aconitase iron-sulfur domain"/>
    <property type="match status" value="1"/>
</dbReference>
<dbReference type="PATRIC" id="fig|1209989.3.peg.2812"/>
<evidence type="ECO:0000256" key="5">
    <source>
        <dbReference type="ARBA" id="ARBA00023004"/>
    </source>
</evidence>
<dbReference type="InterPro" id="IPR001030">
    <property type="entry name" value="Acoase/IPM_deHydtase_lsu_aba"/>
</dbReference>
<proteinExistence type="inferred from homology"/>
<dbReference type="GO" id="GO:0005829">
    <property type="term" value="C:cytosol"/>
    <property type="evidence" value="ECO:0007669"/>
    <property type="project" value="TreeGrafter"/>
</dbReference>
<accession>F4LSK5</accession>
<evidence type="ECO:0000313" key="10">
    <source>
        <dbReference type="Proteomes" id="UP000010802"/>
    </source>
</evidence>
<dbReference type="Pfam" id="PF00330">
    <property type="entry name" value="Aconitase"/>
    <property type="match status" value="1"/>
</dbReference>
<dbReference type="PANTHER" id="PTHR43160:SF3">
    <property type="entry name" value="ACONITATE HYDRATASE, MITOCHONDRIAL"/>
    <property type="match status" value="1"/>
</dbReference>
<dbReference type="KEGG" id="tae:TepiRe1_2446"/>
<dbReference type="GO" id="GO:0003994">
    <property type="term" value="F:aconitate hydratase activity"/>
    <property type="evidence" value="ECO:0007669"/>
    <property type="project" value="TreeGrafter"/>
</dbReference>
<dbReference type="PROSITE" id="PS01244">
    <property type="entry name" value="ACONITASE_2"/>
    <property type="match status" value="1"/>
</dbReference>
<dbReference type="InterPro" id="IPR000573">
    <property type="entry name" value="AconitaseA/IPMdHydase_ssu_swvl"/>
</dbReference>
<dbReference type="RefSeq" id="WP_013779314.1">
    <property type="nucleotide sequence ID" value="NC_015519.1"/>
</dbReference>
<reference evidence="10" key="1">
    <citation type="journal article" date="2013" name="Genome Announc.">
        <title>First genome sequence of a syntrophic acetate-oxidizing bacterium, Tepidanaerobacter acetatoxydans strain Re1.</title>
        <authorList>
            <person name="Manzoor S."/>
            <person name="Bongcam-Rudloff E."/>
            <person name="Schnurer A."/>
            <person name="Muller B."/>
        </authorList>
    </citation>
    <scope>NUCLEOTIDE SEQUENCE [LARGE SCALE GENOMIC DNA]</scope>
    <source>
        <strain evidence="10">Re1</strain>
    </source>
</reference>
<keyword evidence="6" id="KW-0411">Iron-sulfur</keyword>
<dbReference type="GO" id="GO:0006099">
    <property type="term" value="P:tricarboxylic acid cycle"/>
    <property type="evidence" value="ECO:0007669"/>
    <property type="project" value="UniProtKB-UniPathway"/>
</dbReference>
<evidence type="ECO:0000256" key="1">
    <source>
        <dbReference type="ARBA" id="ARBA00001966"/>
    </source>
</evidence>
<dbReference type="NCBIfam" id="TIGR01342">
    <property type="entry name" value="acon_putative"/>
    <property type="match status" value="1"/>
</dbReference>
<evidence type="ECO:0000256" key="3">
    <source>
        <dbReference type="ARBA" id="ARBA00011245"/>
    </source>
</evidence>
<feature type="domain" description="Aconitase/3-isopropylmalate dehydratase large subunit alpha/beta/alpha" evidence="7">
    <location>
        <begin position="8"/>
        <end position="284"/>
    </location>
</feature>
<sequence length="649" mass="71263">MNKSMTRKIIEDHYISGNMVAGEEVAIRIDHTLTHDVTGTQAYLAFETLGIPRVKTEKSVSYIDHNLLYTDNKNMDDHLYLQSIAKKYGLYLSRAGNGICHIVHLERFGIPGKTLLGSDSHTPTGGAIGMLSIGAGGMDVAMAMAGEPLYIKMPYIINVNLKGKLRGGVSAKDIILEMLRRIGVKGGLGKVFEYTGQGLDCLSVYDRATIANMGAEMGATTSIFPSDETVHKFFTHQKREADWVELYPDKDAYYDGVIEIDLNTLEPMVAKPHMPDNVVKVSELKDVKVNQVFIGSCTNASYTDFVKAAKIMENKVVHDDVSLSIAPGSRQIFSMLLRDGIISKLVASGARVLECGCGPCVGIGQAPNTGGISLRTSNRNFRGRGGTLDAYLYLASPEVAAATALTGYITDPRDVIDSKLLENIEEPREYIINDNMVINPIETNENIEIIRGPNIKPMPVNDPMEEIIEARVVAKFGDNITTDDIIPASAQFSALRSNIPAISEITFGRIDPGFYSRAKEYKKSIIIGGENYGQGSSREHAAIAPMYLGVKAVIAKSMARIHKNNLVNHGVIPLLFADSAAYDSIEQGDCLYIEDAISQIRTKKVKILNKTKNTFFETIVDLTDREVELIIAGGRLRFIQNKSKINKHY</sequence>
<dbReference type="AlphaFoldDB" id="F4LSK5"/>
<dbReference type="Pfam" id="PF00694">
    <property type="entry name" value="Aconitase_C"/>
    <property type="match status" value="1"/>
</dbReference>
<dbReference type="KEGG" id="tep:TepRe1_2276"/>
<gene>
    <name evidence="9" type="ordered locus">TEPIRE1_2446</name>
</gene>
<dbReference type="Proteomes" id="UP000010802">
    <property type="component" value="Chromosome"/>
</dbReference>
<dbReference type="PANTHER" id="PTHR43160">
    <property type="entry name" value="ACONITATE HYDRATASE B"/>
    <property type="match status" value="1"/>
</dbReference>
<name>F4LSK5_TEPAE</name>
<dbReference type="Gene3D" id="3.20.19.10">
    <property type="entry name" value="Aconitase, domain 4"/>
    <property type="match status" value="1"/>
</dbReference>
<dbReference type="InterPro" id="IPR050926">
    <property type="entry name" value="Aconitase/IPM_isomerase"/>
</dbReference>
<dbReference type="OrthoDB" id="9764318at2"/>
<dbReference type="UniPathway" id="UPA00223">
    <property type="reaction ID" value="UER00718"/>
</dbReference>
<dbReference type="InterPro" id="IPR015931">
    <property type="entry name" value="Acnase/IPM_dHydase_lsu_aba_1/3"/>
</dbReference>
<dbReference type="EMBL" id="HF563609">
    <property type="protein sequence ID" value="CCP27294.1"/>
    <property type="molecule type" value="Genomic_DNA"/>
</dbReference>
<dbReference type="GO" id="GO:0046872">
    <property type="term" value="F:metal ion binding"/>
    <property type="evidence" value="ECO:0007669"/>
    <property type="project" value="UniProtKB-KW"/>
</dbReference>
<protein>
    <submittedName>
        <fullName evidence="9">Aconitate hydratase</fullName>
    </submittedName>
</protein>
<keyword evidence="5" id="KW-0408">Iron</keyword>
<dbReference type="STRING" id="1209989.TepRe1_2276"/>
<dbReference type="InterPro" id="IPR015928">
    <property type="entry name" value="Aconitase/3IPM_dehydase_swvl"/>
</dbReference>
<comment type="subunit">
    <text evidence="3">Monomer.</text>
</comment>
<accession>L0S4B8</accession>